<comment type="caution">
    <text evidence="3">The sequence shown here is derived from an EMBL/GenBank/DDBJ whole genome shotgun (WGS) entry which is preliminary data.</text>
</comment>
<feature type="transmembrane region" description="Helical" evidence="2">
    <location>
        <begin position="78"/>
        <end position="95"/>
    </location>
</feature>
<feature type="transmembrane region" description="Helical" evidence="2">
    <location>
        <begin position="107"/>
        <end position="128"/>
    </location>
</feature>
<protein>
    <submittedName>
        <fullName evidence="3">Membrane protein</fullName>
    </submittedName>
</protein>
<dbReference type="PATRIC" id="fig|1679170.3.peg.5495"/>
<gene>
    <name evidence="3" type="ORF">AC625_24475</name>
</gene>
<keyword evidence="4" id="KW-1185">Reference proteome</keyword>
<evidence type="ECO:0000313" key="3">
    <source>
        <dbReference type="EMBL" id="KMY42804.1"/>
    </source>
</evidence>
<dbReference type="PANTHER" id="PTHR41386:SF1">
    <property type="entry name" value="MEMBRANE PROTEIN"/>
    <property type="match status" value="1"/>
</dbReference>
<organism evidence="3 4">
    <name type="scientific">Peribacillus loiseleuriae</name>
    <dbReference type="NCBI Taxonomy" id="1679170"/>
    <lineage>
        <taxon>Bacteria</taxon>
        <taxon>Bacillati</taxon>
        <taxon>Bacillota</taxon>
        <taxon>Bacilli</taxon>
        <taxon>Bacillales</taxon>
        <taxon>Bacillaceae</taxon>
        <taxon>Peribacillus</taxon>
    </lineage>
</organism>
<dbReference type="AlphaFoldDB" id="A0A0K9G7T9"/>
<evidence type="ECO:0000256" key="1">
    <source>
        <dbReference type="SAM" id="Coils"/>
    </source>
</evidence>
<dbReference type="EMBL" id="LFZW01000002">
    <property type="protein sequence ID" value="KMY42804.1"/>
    <property type="molecule type" value="Genomic_DNA"/>
</dbReference>
<name>A0A0K9G7T9_9BACI</name>
<dbReference type="STRING" id="1679170.AC625_24475"/>
<dbReference type="OrthoDB" id="9795736at2"/>
<evidence type="ECO:0000256" key="2">
    <source>
        <dbReference type="SAM" id="Phobius"/>
    </source>
</evidence>
<proteinExistence type="predicted"/>
<keyword evidence="2" id="KW-1133">Transmembrane helix</keyword>
<keyword evidence="1" id="KW-0175">Coiled coil</keyword>
<dbReference type="Proteomes" id="UP000037146">
    <property type="component" value="Unassembled WGS sequence"/>
</dbReference>
<reference evidence="4" key="1">
    <citation type="submission" date="2015-07" db="EMBL/GenBank/DDBJ databases">
        <title>Genome sequencing project for genomic taxonomy and phylogenomics of Bacillus-like bacteria.</title>
        <authorList>
            <person name="Liu B."/>
            <person name="Wang J."/>
            <person name="Zhu Y."/>
            <person name="Liu G."/>
            <person name="Chen Q."/>
            <person name="Chen Z."/>
            <person name="Lan J."/>
            <person name="Che J."/>
            <person name="Ge C."/>
            <person name="Shi H."/>
            <person name="Pan Z."/>
            <person name="Liu X."/>
        </authorList>
    </citation>
    <scope>NUCLEOTIDE SEQUENCE [LARGE SCALE GENOMIC DNA]</scope>
    <source>
        <strain evidence="4">FJAT-27997</strain>
    </source>
</reference>
<sequence length="183" mass="21738">MVQNIWKQMNFKKQIEKPKKIQGFDIDLNQENLSRIDRLVDRYESEILHQLDSDYTQRTKWSDRIADKIAQFGGSWKFIIYFSCTLAVWMIWNSLSITKALHFDSKPFILLNLCLSFIAAFQAPVIMMSQNRQAKRDKNESVIDFAINYKAEQEIDDMQSRLHNIESQLTEIRDLLKQQKKEN</sequence>
<dbReference type="RefSeq" id="WP_049684026.1">
    <property type="nucleotide sequence ID" value="NZ_LFZW01000002.1"/>
</dbReference>
<evidence type="ECO:0000313" key="4">
    <source>
        <dbReference type="Proteomes" id="UP000037146"/>
    </source>
</evidence>
<accession>A0A0K9G7T9</accession>
<keyword evidence="2" id="KW-0472">Membrane</keyword>
<dbReference type="Pfam" id="PF06210">
    <property type="entry name" value="DUF1003"/>
    <property type="match status" value="1"/>
</dbReference>
<keyword evidence="2" id="KW-0812">Transmembrane</keyword>
<dbReference type="InterPro" id="IPR010406">
    <property type="entry name" value="DUF1003"/>
</dbReference>
<feature type="coiled-coil region" evidence="1">
    <location>
        <begin position="148"/>
        <end position="182"/>
    </location>
</feature>
<dbReference type="PANTHER" id="PTHR41386">
    <property type="entry name" value="INTEGRAL MEMBRANE PROTEIN-RELATED"/>
    <property type="match status" value="1"/>
</dbReference>